<evidence type="ECO:0000256" key="5">
    <source>
        <dbReference type="SAM" id="Coils"/>
    </source>
</evidence>
<dbReference type="EMBL" id="FOCL01000005">
    <property type="protein sequence ID" value="SEO12336.1"/>
    <property type="molecule type" value="Genomic_DNA"/>
</dbReference>
<dbReference type="AlphaFoldDB" id="A0A1H8M5B8"/>
<dbReference type="SUPFAM" id="SSF52540">
    <property type="entry name" value="P-loop containing nucleoside triphosphate hydrolases"/>
    <property type="match status" value="1"/>
</dbReference>
<dbReference type="Gene3D" id="3.40.50.300">
    <property type="entry name" value="P-loop containing nucleotide triphosphate hydrolases"/>
    <property type="match status" value="1"/>
</dbReference>
<dbReference type="PROSITE" id="PS00675">
    <property type="entry name" value="SIGMA54_INTERACT_1"/>
    <property type="match status" value="1"/>
</dbReference>
<keyword evidence="1" id="KW-0547">Nucleotide-binding</keyword>
<dbReference type="InterPro" id="IPR025943">
    <property type="entry name" value="Sigma_54_int_dom_ATP-bd_2"/>
</dbReference>
<keyword evidence="3 7" id="KW-0238">DNA-binding</keyword>
<dbReference type="GO" id="GO:0003677">
    <property type="term" value="F:DNA binding"/>
    <property type="evidence" value="ECO:0007669"/>
    <property type="project" value="UniProtKB-KW"/>
</dbReference>
<dbReference type="CDD" id="cd00009">
    <property type="entry name" value="AAA"/>
    <property type="match status" value="1"/>
</dbReference>
<evidence type="ECO:0000313" key="7">
    <source>
        <dbReference type="EMBL" id="SEO12336.1"/>
    </source>
</evidence>
<gene>
    <name evidence="7" type="ORF">SAMN05192574_105389</name>
</gene>
<keyword evidence="2" id="KW-0067">ATP-binding</keyword>
<dbReference type="Gene3D" id="1.10.8.60">
    <property type="match status" value="1"/>
</dbReference>
<dbReference type="InterPro" id="IPR002078">
    <property type="entry name" value="Sigma_54_int"/>
</dbReference>
<dbReference type="Proteomes" id="UP000198942">
    <property type="component" value="Unassembled WGS sequence"/>
</dbReference>
<dbReference type="SUPFAM" id="SSF46689">
    <property type="entry name" value="Homeodomain-like"/>
    <property type="match status" value="1"/>
</dbReference>
<dbReference type="InterPro" id="IPR025662">
    <property type="entry name" value="Sigma_54_int_dom_ATP-bd_1"/>
</dbReference>
<dbReference type="GO" id="GO:0005524">
    <property type="term" value="F:ATP binding"/>
    <property type="evidence" value="ECO:0007669"/>
    <property type="project" value="UniProtKB-KW"/>
</dbReference>
<dbReference type="PANTHER" id="PTHR32071:SF117">
    <property type="entry name" value="PTS-DEPENDENT DIHYDROXYACETONE KINASE OPERON REGULATORY PROTEIN-RELATED"/>
    <property type="match status" value="1"/>
</dbReference>
<evidence type="ECO:0000256" key="3">
    <source>
        <dbReference type="ARBA" id="ARBA00023125"/>
    </source>
</evidence>
<keyword evidence="8" id="KW-1185">Reference proteome</keyword>
<accession>A0A1H8M5B8</accession>
<keyword evidence="5" id="KW-0175">Coiled coil</keyword>
<feature type="coiled-coil region" evidence="5">
    <location>
        <begin position="700"/>
        <end position="727"/>
    </location>
</feature>
<dbReference type="STRING" id="551995.SAMN05192574_105389"/>
<keyword evidence="4" id="KW-0010">Activator</keyword>
<dbReference type="Pfam" id="PF00158">
    <property type="entry name" value="Sigma54_activat"/>
    <property type="match status" value="1"/>
</dbReference>
<dbReference type="FunFam" id="3.40.50.300:FF:000006">
    <property type="entry name" value="DNA-binding transcriptional regulator NtrC"/>
    <property type="match status" value="1"/>
</dbReference>
<evidence type="ECO:0000256" key="4">
    <source>
        <dbReference type="ARBA" id="ARBA00023159"/>
    </source>
</evidence>
<organism evidence="7 8">
    <name type="scientific">Mucilaginibacter gossypiicola</name>
    <dbReference type="NCBI Taxonomy" id="551995"/>
    <lineage>
        <taxon>Bacteria</taxon>
        <taxon>Pseudomonadati</taxon>
        <taxon>Bacteroidota</taxon>
        <taxon>Sphingobacteriia</taxon>
        <taxon>Sphingobacteriales</taxon>
        <taxon>Sphingobacteriaceae</taxon>
        <taxon>Mucilaginibacter</taxon>
    </lineage>
</organism>
<feature type="domain" description="Sigma-54 factor interaction" evidence="6">
    <location>
        <begin position="737"/>
        <end position="966"/>
    </location>
</feature>
<dbReference type="SUPFAM" id="SSF55781">
    <property type="entry name" value="GAF domain-like"/>
    <property type="match status" value="2"/>
</dbReference>
<dbReference type="Gene3D" id="3.30.450.40">
    <property type="match status" value="3"/>
</dbReference>
<evidence type="ECO:0000259" key="6">
    <source>
        <dbReference type="PROSITE" id="PS50045"/>
    </source>
</evidence>
<dbReference type="Gene3D" id="1.10.10.60">
    <property type="entry name" value="Homeodomain-like"/>
    <property type="match status" value="1"/>
</dbReference>
<evidence type="ECO:0000256" key="1">
    <source>
        <dbReference type="ARBA" id="ARBA00022741"/>
    </source>
</evidence>
<proteinExistence type="predicted"/>
<protein>
    <submittedName>
        <fullName evidence="7">Transcriptional regulator containing GAF, AAA-type ATPase, and DNA-binding Fis domains</fullName>
    </submittedName>
</protein>
<evidence type="ECO:0000313" key="8">
    <source>
        <dbReference type="Proteomes" id="UP000198942"/>
    </source>
</evidence>
<dbReference type="InterPro" id="IPR009057">
    <property type="entry name" value="Homeodomain-like_sf"/>
</dbReference>
<dbReference type="InterPro" id="IPR003593">
    <property type="entry name" value="AAA+_ATPase"/>
</dbReference>
<dbReference type="RefSeq" id="WP_091212238.1">
    <property type="nucleotide sequence ID" value="NZ_FOCL01000005.1"/>
</dbReference>
<dbReference type="PROSITE" id="PS00676">
    <property type="entry name" value="SIGMA54_INTERACT_2"/>
    <property type="match status" value="1"/>
</dbReference>
<dbReference type="SMART" id="SM00382">
    <property type="entry name" value="AAA"/>
    <property type="match status" value="1"/>
</dbReference>
<dbReference type="PROSITE" id="PS50045">
    <property type="entry name" value="SIGMA54_INTERACT_4"/>
    <property type="match status" value="1"/>
</dbReference>
<dbReference type="GO" id="GO:0006355">
    <property type="term" value="P:regulation of DNA-templated transcription"/>
    <property type="evidence" value="ECO:0007669"/>
    <property type="project" value="InterPro"/>
</dbReference>
<dbReference type="OrthoDB" id="9767722at2"/>
<dbReference type="Pfam" id="PF25601">
    <property type="entry name" value="AAA_lid_14"/>
    <property type="match status" value="1"/>
</dbReference>
<name>A0A1H8M5B8_9SPHI</name>
<dbReference type="PANTHER" id="PTHR32071">
    <property type="entry name" value="TRANSCRIPTIONAL REGULATORY PROTEIN"/>
    <property type="match status" value="1"/>
</dbReference>
<reference evidence="8" key="1">
    <citation type="submission" date="2016-10" db="EMBL/GenBank/DDBJ databases">
        <authorList>
            <person name="Varghese N."/>
            <person name="Submissions S."/>
        </authorList>
    </citation>
    <scope>NUCLEOTIDE SEQUENCE [LARGE SCALE GENOMIC DNA]</scope>
    <source>
        <strain evidence="8">Gh-48</strain>
    </source>
</reference>
<dbReference type="InterPro" id="IPR058031">
    <property type="entry name" value="AAA_lid_NorR"/>
</dbReference>
<evidence type="ECO:0000256" key="2">
    <source>
        <dbReference type="ARBA" id="ARBA00022840"/>
    </source>
</evidence>
<dbReference type="InterPro" id="IPR027417">
    <property type="entry name" value="P-loop_NTPase"/>
</dbReference>
<dbReference type="InterPro" id="IPR029016">
    <property type="entry name" value="GAF-like_dom_sf"/>
</dbReference>
<sequence>MTTFSPQSPQESITDDLLLLFSAEFSAVKSKDQLTTIIDSWLKDVLLFNQSTIFIVNSEHGLYFDFLSQSGLSAITWPFKSTLHIKNRRGQVASASQLSSIPDVHEFIIPEMVAQFKEGLIIPLNQGDKPVGFWVMLYNNSAATAREQQMLIRLIANQLTIVTQMLLAEEITIEREIEAEIIQSLNIDFASIKEKKDLLKIIHFKLKRLFDFGHQWVAVINEDQLSMTSFLQDEHSQVKDHPKYQQVINTKYTTNDRIFNKVLLSKEPFVFDLQQLSQRSSLPGYLEILYESGISKVVMVGLQVGARIIGVWAICLVEDQTMDCRQLNLISGIANQLSIAVDNIIINQSIKQKEAEAELLLKLSYDISTIRSKKDLVRVINTDLRKIFDFESILIFMLNGEYNQDSFILSSVPDHKTPKMDGPANINEHTLNCLNRVLQTEGAQVFDMEQLYHQETSPESVKQEFLNGIKEKVTVSLKDGDTYLGMFCVNSNVKGGYTDHDLDLIKGVAYQISTAVSNIIANEEISRREAERELLLSMSIDIGAVRNTNELLLMMNNRFKGMLGFTHTAILTINKDRTAVHAFLKDPESKSRNHPRYAELSKSGFPAKDGVLDKVIDQSKPMLVDLNSFGQESDLPLYMKVNQESGIKQSIVVRLSKGAEMYGFWLIFFEKECVNYGNKLNLIESLANLISVAVLNIIADQKISNQLNEINNYRKQLEEEKTYLREELEISHNYAEIIGDGPAMQQTFKLVAQVASSDSTVLILGETGTGKELIARAIHNTSPRKNKLMVKVNCAALPANLIESELFGHERGSFTGATERRVGKFELANGGTLFLDEIGEMPFDLQSKLLRALQEREIERIGGKDVIKVDVRIIVATNRRLEKEMEEGRFRSDLYYRLNIFPIEIPPLRQRKEDIFLLATHFINRFAKKAGRKIKMISKKALLDMQSYDWPGNVREMEHLIERSILLSEGNTLKTIHLPTLRIKTPSSTEKKEFEVKTIDENERIHIIEMLKYCNGRVGGFRGAAELLDVPASTLFSKMKKLGIKRNIAAD</sequence>